<dbReference type="InterPro" id="IPR036390">
    <property type="entry name" value="WH_DNA-bd_sf"/>
</dbReference>
<name>A0A5E4Y4B3_9BURK</name>
<keyword evidence="6" id="KW-1185">Reference proteome</keyword>
<evidence type="ECO:0000256" key="1">
    <source>
        <dbReference type="ARBA" id="ARBA00023015"/>
    </source>
</evidence>
<evidence type="ECO:0000313" key="6">
    <source>
        <dbReference type="Proteomes" id="UP000333828"/>
    </source>
</evidence>
<dbReference type="InterPro" id="IPR023187">
    <property type="entry name" value="Tscrpt_reg_MarR-type_CS"/>
</dbReference>
<dbReference type="PROSITE" id="PS01117">
    <property type="entry name" value="HTH_MARR_1"/>
    <property type="match status" value="1"/>
</dbReference>
<dbReference type="GO" id="GO:0003677">
    <property type="term" value="F:DNA binding"/>
    <property type="evidence" value="ECO:0007669"/>
    <property type="project" value="UniProtKB-KW"/>
</dbReference>
<dbReference type="SMART" id="SM00347">
    <property type="entry name" value="HTH_MARR"/>
    <property type="match status" value="1"/>
</dbReference>
<dbReference type="InterPro" id="IPR052526">
    <property type="entry name" value="HTH-type_Bedaq_tolerance"/>
</dbReference>
<dbReference type="AlphaFoldDB" id="A0A5E4Y4B3"/>
<keyword evidence="2" id="KW-0238">DNA-binding</keyword>
<dbReference type="InterPro" id="IPR036388">
    <property type="entry name" value="WH-like_DNA-bd_sf"/>
</dbReference>
<dbReference type="PANTHER" id="PTHR39515:SF2">
    <property type="entry name" value="HTH-TYPE TRANSCRIPTIONAL REGULATOR RV0880"/>
    <property type="match status" value="1"/>
</dbReference>
<organism evidence="5 6">
    <name type="scientific">Pandoraea iniqua</name>
    <dbReference type="NCBI Taxonomy" id="2508288"/>
    <lineage>
        <taxon>Bacteria</taxon>
        <taxon>Pseudomonadati</taxon>
        <taxon>Pseudomonadota</taxon>
        <taxon>Betaproteobacteria</taxon>
        <taxon>Burkholderiales</taxon>
        <taxon>Burkholderiaceae</taxon>
        <taxon>Pandoraea</taxon>
    </lineage>
</organism>
<keyword evidence="1" id="KW-0805">Transcription regulation</keyword>
<dbReference type="InterPro" id="IPR000835">
    <property type="entry name" value="HTH_MarR-typ"/>
</dbReference>
<feature type="domain" description="HTH marR-type" evidence="4">
    <location>
        <begin position="11"/>
        <end position="139"/>
    </location>
</feature>
<sequence>MTVPNESENAIADLLPVMGQLMRRLRAVTNTRELSWSQVAVMARLEEAGPMTTADLARAEAVKPQSMGGTLAVMEAEGLVQRYPHPDDGRQMLVSLTDDGRETRRKVRLAKHDWLMHAVADFTPAERKTLVSAVDLIRRLGNS</sequence>
<evidence type="ECO:0000256" key="3">
    <source>
        <dbReference type="ARBA" id="ARBA00023163"/>
    </source>
</evidence>
<dbReference type="Pfam" id="PF01047">
    <property type="entry name" value="MarR"/>
    <property type="match status" value="1"/>
</dbReference>
<keyword evidence="3" id="KW-0804">Transcription</keyword>
<dbReference type="RefSeq" id="WP_150685797.1">
    <property type="nucleotide sequence ID" value="NZ_CABPSI010000005.1"/>
</dbReference>
<dbReference type="PROSITE" id="PS50995">
    <property type="entry name" value="HTH_MARR_2"/>
    <property type="match status" value="1"/>
</dbReference>
<dbReference type="SUPFAM" id="SSF46785">
    <property type="entry name" value="Winged helix' DNA-binding domain"/>
    <property type="match status" value="1"/>
</dbReference>
<dbReference type="Gene3D" id="1.10.10.10">
    <property type="entry name" value="Winged helix-like DNA-binding domain superfamily/Winged helix DNA-binding domain"/>
    <property type="match status" value="1"/>
</dbReference>
<evidence type="ECO:0000256" key="2">
    <source>
        <dbReference type="ARBA" id="ARBA00023125"/>
    </source>
</evidence>
<dbReference type="EMBL" id="CABPSI010000005">
    <property type="protein sequence ID" value="VVE43357.1"/>
    <property type="molecule type" value="Genomic_DNA"/>
</dbReference>
<accession>A0A5E4Y4B3</accession>
<dbReference type="GO" id="GO:0003700">
    <property type="term" value="F:DNA-binding transcription factor activity"/>
    <property type="evidence" value="ECO:0007669"/>
    <property type="project" value="InterPro"/>
</dbReference>
<evidence type="ECO:0000313" key="5">
    <source>
        <dbReference type="EMBL" id="VVE43357.1"/>
    </source>
</evidence>
<gene>
    <name evidence="5" type="ORF">PIN31115_04248</name>
</gene>
<reference evidence="5 6" key="1">
    <citation type="submission" date="2019-08" db="EMBL/GenBank/DDBJ databases">
        <authorList>
            <person name="Peeters C."/>
        </authorList>
    </citation>
    <scope>NUCLEOTIDE SEQUENCE [LARGE SCALE GENOMIC DNA]</scope>
    <source>
        <strain evidence="5 6">LMG 31115</strain>
    </source>
</reference>
<dbReference type="PANTHER" id="PTHR39515">
    <property type="entry name" value="CONSERVED PROTEIN"/>
    <property type="match status" value="1"/>
</dbReference>
<protein>
    <submittedName>
        <fullName evidence="5">MarR family transcriptional regulator</fullName>
    </submittedName>
</protein>
<dbReference type="Proteomes" id="UP000333828">
    <property type="component" value="Unassembled WGS sequence"/>
</dbReference>
<proteinExistence type="predicted"/>
<evidence type="ECO:0000259" key="4">
    <source>
        <dbReference type="PROSITE" id="PS50995"/>
    </source>
</evidence>